<name>A0A953JAS0_9BACT</name>
<feature type="region of interest" description="Disordered" evidence="1">
    <location>
        <begin position="48"/>
        <end position="67"/>
    </location>
</feature>
<protein>
    <submittedName>
        <fullName evidence="3">Zinc ribbon domain-containing protein</fullName>
    </submittedName>
</protein>
<dbReference type="Pfam" id="PF09723">
    <property type="entry name" value="Zn_ribbon_8"/>
    <property type="match status" value="1"/>
</dbReference>
<dbReference type="Proteomes" id="UP000705867">
    <property type="component" value="Unassembled WGS sequence"/>
</dbReference>
<reference evidence="3" key="2">
    <citation type="submission" date="2021-08" db="EMBL/GenBank/DDBJ databases">
        <authorList>
            <person name="Dalcin Martins P."/>
        </authorList>
    </citation>
    <scope>NUCLEOTIDE SEQUENCE</scope>
    <source>
        <strain evidence="3">MAG_39</strain>
    </source>
</reference>
<evidence type="ECO:0000313" key="3">
    <source>
        <dbReference type="EMBL" id="MBZ0157677.1"/>
    </source>
</evidence>
<comment type="caution">
    <text evidence="3">The sequence shown here is derived from an EMBL/GenBank/DDBJ whole genome shotgun (WGS) entry which is preliminary data.</text>
</comment>
<gene>
    <name evidence="3" type="ORF">K8I29_15890</name>
</gene>
<dbReference type="EMBL" id="JAIOIV010000126">
    <property type="protein sequence ID" value="MBZ0157677.1"/>
    <property type="molecule type" value="Genomic_DNA"/>
</dbReference>
<dbReference type="NCBIfam" id="TIGR02605">
    <property type="entry name" value="CxxC_CxxC_SSSS"/>
    <property type="match status" value="1"/>
</dbReference>
<dbReference type="InterPro" id="IPR006058">
    <property type="entry name" value="2Fe2S_fd_BS"/>
</dbReference>
<evidence type="ECO:0000313" key="4">
    <source>
        <dbReference type="Proteomes" id="UP000705867"/>
    </source>
</evidence>
<dbReference type="SUPFAM" id="SSF63393">
    <property type="entry name" value="RNA polymerase subunits"/>
    <property type="match status" value="1"/>
</dbReference>
<dbReference type="SMART" id="SM00834">
    <property type="entry name" value="CxxC_CXXC_SSSS"/>
    <property type="match status" value="1"/>
</dbReference>
<feature type="domain" description="Putative regulatory protein FmdB zinc ribbon" evidence="2">
    <location>
        <begin position="1"/>
        <end position="40"/>
    </location>
</feature>
<proteinExistence type="predicted"/>
<sequence length="67" mass="7248">MPLYEYKCTKCGEEFEKLVFGNQEVRCPRCADGVVKKKFSTFGMSGVERQASSGCSSCSAGSCSSCK</sequence>
<dbReference type="GO" id="GO:0051537">
    <property type="term" value="F:2 iron, 2 sulfur cluster binding"/>
    <property type="evidence" value="ECO:0007669"/>
    <property type="project" value="InterPro"/>
</dbReference>
<dbReference type="AlphaFoldDB" id="A0A953JAS0"/>
<dbReference type="InterPro" id="IPR029040">
    <property type="entry name" value="RPABC4/Spt4"/>
</dbReference>
<feature type="compositionally biased region" description="Low complexity" evidence="1">
    <location>
        <begin position="51"/>
        <end position="67"/>
    </location>
</feature>
<evidence type="ECO:0000256" key="1">
    <source>
        <dbReference type="SAM" id="MobiDB-lite"/>
    </source>
</evidence>
<dbReference type="Gene3D" id="2.20.28.30">
    <property type="entry name" value="RNA polymerase ii, chain L"/>
    <property type="match status" value="1"/>
</dbReference>
<dbReference type="PROSITE" id="PS00197">
    <property type="entry name" value="2FE2S_FER_1"/>
    <property type="match status" value="1"/>
</dbReference>
<dbReference type="InterPro" id="IPR013429">
    <property type="entry name" value="Regulatory_FmdB_Zinc_ribbon"/>
</dbReference>
<reference evidence="3" key="1">
    <citation type="journal article" date="2021" name="bioRxiv">
        <title>Unraveling nitrogen, sulfur and carbon metabolic pathways and microbial community transcriptional responses to substrate deprivation and toxicity stresses in a bioreactor mimicking anoxic brackish coastal sediment conditions.</title>
        <authorList>
            <person name="Martins P.D."/>
            <person name="Echeveste M.J."/>
            <person name="Arshad A."/>
            <person name="Kurth J."/>
            <person name="Ouboter H."/>
            <person name="Jetten M.S.M."/>
            <person name="Welte C.U."/>
        </authorList>
    </citation>
    <scope>NUCLEOTIDE SEQUENCE</scope>
    <source>
        <strain evidence="3">MAG_39</strain>
    </source>
</reference>
<evidence type="ECO:0000259" key="2">
    <source>
        <dbReference type="SMART" id="SM00834"/>
    </source>
</evidence>
<organism evidence="3 4">
    <name type="scientific">Candidatus Nitrobium versatile</name>
    <dbReference type="NCBI Taxonomy" id="2884831"/>
    <lineage>
        <taxon>Bacteria</taxon>
        <taxon>Pseudomonadati</taxon>
        <taxon>Nitrospirota</taxon>
        <taxon>Nitrospiria</taxon>
        <taxon>Nitrospirales</taxon>
        <taxon>Nitrospiraceae</taxon>
        <taxon>Candidatus Nitrobium</taxon>
    </lineage>
</organism>
<accession>A0A953JAS0</accession>